<keyword evidence="3" id="KW-1185">Reference proteome</keyword>
<evidence type="ECO:0000313" key="2">
    <source>
        <dbReference type="EMBL" id="CAH3139084.1"/>
    </source>
</evidence>
<evidence type="ECO:0000256" key="1">
    <source>
        <dbReference type="SAM" id="MobiDB-lite"/>
    </source>
</evidence>
<dbReference type="EMBL" id="CALNXK010000062">
    <property type="protein sequence ID" value="CAH3139084.1"/>
    <property type="molecule type" value="Genomic_DNA"/>
</dbReference>
<reference evidence="2 3" key="1">
    <citation type="submission" date="2022-05" db="EMBL/GenBank/DDBJ databases">
        <authorList>
            <consortium name="Genoscope - CEA"/>
            <person name="William W."/>
        </authorList>
    </citation>
    <scope>NUCLEOTIDE SEQUENCE [LARGE SCALE GENOMIC DNA]</scope>
</reference>
<gene>
    <name evidence="2" type="ORF">PLOB_00040481</name>
</gene>
<protein>
    <submittedName>
        <fullName evidence="2">Uncharacterized protein</fullName>
    </submittedName>
</protein>
<comment type="caution">
    <text evidence="2">The sequence shown here is derived from an EMBL/GenBank/DDBJ whole genome shotgun (WGS) entry which is preliminary data.</text>
</comment>
<accession>A0ABN8PDG5</accession>
<feature type="region of interest" description="Disordered" evidence="1">
    <location>
        <begin position="36"/>
        <end position="68"/>
    </location>
</feature>
<sequence>MKKALSPSCLVRKAKTEWMKDDDTCIDRSVKEQQLSSTAVDGRHLSITKKSQDKSNPRNPGQAADHDTILDKNRPLVSLVPDVEHLLLILREHNLNWFAFVVKLRTLLRNYSEETLLSA</sequence>
<proteinExistence type="predicted"/>
<dbReference type="Proteomes" id="UP001159405">
    <property type="component" value="Unassembled WGS sequence"/>
</dbReference>
<name>A0ABN8PDG5_9CNID</name>
<organism evidence="2 3">
    <name type="scientific">Porites lobata</name>
    <dbReference type="NCBI Taxonomy" id="104759"/>
    <lineage>
        <taxon>Eukaryota</taxon>
        <taxon>Metazoa</taxon>
        <taxon>Cnidaria</taxon>
        <taxon>Anthozoa</taxon>
        <taxon>Hexacorallia</taxon>
        <taxon>Scleractinia</taxon>
        <taxon>Fungiina</taxon>
        <taxon>Poritidae</taxon>
        <taxon>Porites</taxon>
    </lineage>
</organism>
<evidence type="ECO:0000313" key="3">
    <source>
        <dbReference type="Proteomes" id="UP001159405"/>
    </source>
</evidence>